<dbReference type="GO" id="GO:0048544">
    <property type="term" value="P:recognition of pollen"/>
    <property type="evidence" value="ECO:0007669"/>
    <property type="project" value="InterPro"/>
</dbReference>
<keyword evidence="12 22" id="KW-1133">Transmembrane helix</keyword>
<dbReference type="PANTHER" id="PTHR47974:SF19">
    <property type="entry name" value="RECEPTOR-LIKE SERINE_THREONINE-PROTEIN KINASE"/>
    <property type="match status" value="1"/>
</dbReference>
<keyword evidence="3 19" id="KW-0723">Serine/threonine-protein kinase</keyword>
<evidence type="ECO:0000256" key="11">
    <source>
        <dbReference type="ARBA" id="ARBA00022840"/>
    </source>
</evidence>
<dbReference type="SMART" id="SM00220">
    <property type="entry name" value="S_TKc"/>
    <property type="match status" value="1"/>
</dbReference>
<dbReference type="InterPro" id="IPR024171">
    <property type="entry name" value="SRK-like_kinase"/>
</dbReference>
<dbReference type="SUPFAM" id="SSF51110">
    <property type="entry name" value="alpha-D-mannose-specific plant lectins"/>
    <property type="match status" value="1"/>
</dbReference>
<dbReference type="GO" id="GO:0005524">
    <property type="term" value="F:ATP binding"/>
    <property type="evidence" value="ECO:0007669"/>
    <property type="project" value="UniProtKB-UniRule"/>
</dbReference>
<evidence type="ECO:0000259" key="25">
    <source>
        <dbReference type="PROSITE" id="PS50927"/>
    </source>
</evidence>
<evidence type="ECO:0000256" key="22">
    <source>
        <dbReference type="SAM" id="Phobius"/>
    </source>
</evidence>
<evidence type="ECO:0000256" key="14">
    <source>
        <dbReference type="ARBA" id="ARBA00023157"/>
    </source>
</evidence>
<dbReference type="SUPFAM" id="SSF56112">
    <property type="entry name" value="Protein kinase-like (PK-like)"/>
    <property type="match status" value="1"/>
</dbReference>
<dbReference type="Gene3D" id="2.90.10.10">
    <property type="entry name" value="Bulb-type lectin domain"/>
    <property type="match status" value="1"/>
</dbReference>
<dbReference type="Gene3D" id="3.30.200.20">
    <property type="entry name" value="Phosphorylase Kinase, domain 1"/>
    <property type="match status" value="1"/>
</dbReference>
<evidence type="ECO:0000256" key="17">
    <source>
        <dbReference type="ARBA" id="ARBA00047899"/>
    </source>
</evidence>
<dbReference type="EMBL" id="LR721774">
    <property type="protein sequence ID" value="VVV46910.1"/>
    <property type="molecule type" value="Genomic_DNA"/>
</dbReference>
<evidence type="ECO:0000256" key="16">
    <source>
        <dbReference type="ARBA" id="ARBA00023180"/>
    </source>
</evidence>
<dbReference type="PANTHER" id="PTHR47974">
    <property type="entry name" value="OS07G0415500 PROTEIN"/>
    <property type="match status" value="1"/>
</dbReference>
<name>A0A5K0W3W8_9MAGN</name>
<keyword evidence="14" id="KW-1015">Disulfide bond</keyword>
<evidence type="ECO:0000256" key="5">
    <source>
        <dbReference type="ARBA" id="ARBA00022679"/>
    </source>
</evidence>
<dbReference type="PROSITE" id="PS50011">
    <property type="entry name" value="PROTEIN_KINASE_DOM"/>
    <property type="match status" value="1"/>
</dbReference>
<dbReference type="GO" id="GO:0004674">
    <property type="term" value="F:protein serine/threonine kinase activity"/>
    <property type="evidence" value="ECO:0007669"/>
    <property type="project" value="UniProtKB-KW"/>
</dbReference>
<keyword evidence="9 19" id="KW-0547">Nucleotide-binding</keyword>
<dbReference type="InterPro" id="IPR000858">
    <property type="entry name" value="S_locus_glycoprot_dom"/>
</dbReference>
<comment type="catalytic activity">
    <reaction evidence="17 19">
        <text>L-threonyl-[protein] + ATP = O-phospho-L-threonyl-[protein] + ADP + H(+)</text>
        <dbReference type="Rhea" id="RHEA:46608"/>
        <dbReference type="Rhea" id="RHEA-COMP:11060"/>
        <dbReference type="Rhea" id="RHEA-COMP:11605"/>
        <dbReference type="ChEBI" id="CHEBI:15378"/>
        <dbReference type="ChEBI" id="CHEBI:30013"/>
        <dbReference type="ChEBI" id="CHEBI:30616"/>
        <dbReference type="ChEBI" id="CHEBI:61977"/>
        <dbReference type="ChEBI" id="CHEBI:456216"/>
        <dbReference type="EC" id="2.7.11.1"/>
    </reaction>
</comment>
<evidence type="ECO:0000256" key="1">
    <source>
        <dbReference type="ARBA" id="ARBA00004251"/>
    </source>
</evidence>
<evidence type="ECO:0000256" key="21">
    <source>
        <dbReference type="SAM" id="MobiDB-lite"/>
    </source>
</evidence>
<dbReference type="PROSITE" id="PS50948">
    <property type="entry name" value="PAN"/>
    <property type="match status" value="1"/>
</dbReference>
<evidence type="ECO:0000256" key="19">
    <source>
        <dbReference type="PIRNR" id="PIRNR000641"/>
    </source>
</evidence>
<dbReference type="Pfam" id="PF08276">
    <property type="entry name" value="PAN_2"/>
    <property type="match status" value="1"/>
</dbReference>
<dbReference type="CDD" id="cd00028">
    <property type="entry name" value="B_lectin"/>
    <property type="match status" value="1"/>
</dbReference>
<dbReference type="PROSITE" id="PS50927">
    <property type="entry name" value="BULB_LECTIN"/>
    <property type="match status" value="1"/>
</dbReference>
<gene>
    <name evidence="27" type="ORF">NYM_LOCUS2456</name>
</gene>
<keyword evidence="6 22" id="KW-0812">Transmembrane</keyword>
<keyword evidence="4" id="KW-0597">Phosphoprotein</keyword>
<evidence type="ECO:0000259" key="24">
    <source>
        <dbReference type="PROSITE" id="PS50011"/>
    </source>
</evidence>
<dbReference type="CDD" id="cd01098">
    <property type="entry name" value="PAN_AP_plant"/>
    <property type="match status" value="1"/>
</dbReference>
<dbReference type="Gene3D" id="1.10.510.10">
    <property type="entry name" value="Transferase(Phosphotransferase) domain 1"/>
    <property type="match status" value="1"/>
</dbReference>
<evidence type="ECO:0000256" key="23">
    <source>
        <dbReference type="SAM" id="SignalP"/>
    </source>
</evidence>
<keyword evidence="2" id="KW-1003">Cell membrane</keyword>
<sequence>MGSRILLLWPLLIYCYQGPTFAANTISPGQALTGNQKIASSGGIFELGYFVLGNPKRYYLGIWYKQIPTDNVVWVANRDNPLQDNTAEFKISEDGNLVLLTQSKVISWSTNVTSTPSSPSRIVVLEDSGNLVLRDANSSNNIVWDSFGHPTHTWLPGGSLGLNKVTNEYQMLISWKNEKDPSPGPFSLELDRDGASQYFLFWNRTQKYWTTGRWNNQSFTGVTEMAVKYIYNFSFVSNDKGQYFTYWVNSSIVTKFVIGPSGRIMQLTWSKEVQQWIAIWAQPKEQCEVYGLCGDFGVCDQDKQNPCNCIDGFEPASPQDWGLSDWSEGCRRKFALQCERDQFSLQPGLNSSVNSSTVRVSNAESCKSACQEDCSCTAYSYQKSGCLIWKGDLLNLRQQSVGNENSIYVRVSNLETLDRGLNKKNAATVIIGVSVGNVLAILVIIWLLVWIFRKLSSSQDSKMQGMLVSFRYKDLQTATKNFSDKLGGGGFGSVFKGTLPDSSIVAVKKLEGPRQGEKQFRTEVSTLGTIQHVNLVRLRGFCSEGMKRLLVYDFMQSGSLDFHLFNFNSEPLNWRTRYEIAVGTARGISYLHEKCRDCIIHCDIKPENILLDAQFCPKVADFGLAKLLGREFSRVLTTFRGTRGYLAPEWLSGLPITTKADVYSYGMMLLELISGRRNVEHSEDGKVGYFPTWAANKILEGEEFELLDPRLEGEADLGELTIACRVAIWCIQDEENSRPSMGQVVQVFEKLLEFGKPPVPRSLQVLVDHHENIVFFSEGSDRSSKPQTINSSTSHAQSSSVNSV</sequence>
<evidence type="ECO:0000256" key="6">
    <source>
        <dbReference type="ARBA" id="ARBA00022692"/>
    </source>
</evidence>
<feature type="region of interest" description="Disordered" evidence="21">
    <location>
        <begin position="778"/>
        <end position="804"/>
    </location>
</feature>
<accession>A0A5K0W3W8</accession>
<feature type="signal peptide" evidence="23">
    <location>
        <begin position="1"/>
        <end position="22"/>
    </location>
</feature>
<dbReference type="InterPro" id="IPR001480">
    <property type="entry name" value="Bulb-type_lectin_dom"/>
</dbReference>
<feature type="binding site" evidence="20">
    <location>
        <position position="509"/>
    </location>
    <ligand>
        <name>ATP</name>
        <dbReference type="ChEBI" id="CHEBI:30616"/>
    </ligand>
</feature>
<dbReference type="GO" id="GO:0030246">
    <property type="term" value="F:carbohydrate binding"/>
    <property type="evidence" value="ECO:0007669"/>
    <property type="project" value="UniProtKB-KW"/>
</dbReference>
<comment type="similarity">
    <text evidence="19">Belongs to the protein kinase superfamily. Ser/Thr protein kinase family.</text>
</comment>
<evidence type="ECO:0000256" key="20">
    <source>
        <dbReference type="PROSITE-ProRule" id="PRU10141"/>
    </source>
</evidence>
<keyword evidence="13 22" id="KW-0472">Membrane</keyword>
<dbReference type="SMART" id="SM00473">
    <property type="entry name" value="PAN_AP"/>
    <property type="match status" value="1"/>
</dbReference>
<evidence type="ECO:0000256" key="18">
    <source>
        <dbReference type="ARBA" id="ARBA00048679"/>
    </source>
</evidence>
<dbReference type="Pfam" id="PF01453">
    <property type="entry name" value="B_lectin"/>
    <property type="match status" value="1"/>
</dbReference>
<dbReference type="Pfam" id="PF00954">
    <property type="entry name" value="S_locus_glycop"/>
    <property type="match status" value="1"/>
</dbReference>
<feature type="domain" description="Protein kinase" evidence="24">
    <location>
        <begin position="480"/>
        <end position="752"/>
    </location>
</feature>
<dbReference type="InterPro" id="IPR036426">
    <property type="entry name" value="Bulb-type_lectin_dom_sf"/>
</dbReference>
<keyword evidence="16" id="KW-0325">Glycoprotein</keyword>
<dbReference type="InterPro" id="IPR008271">
    <property type="entry name" value="Ser/Thr_kinase_AS"/>
</dbReference>
<dbReference type="InterPro" id="IPR003609">
    <property type="entry name" value="Pan_app"/>
</dbReference>
<keyword evidence="7 23" id="KW-0732">Signal</keyword>
<dbReference type="InterPro" id="IPR011009">
    <property type="entry name" value="Kinase-like_dom_sf"/>
</dbReference>
<feature type="domain" description="Apple" evidence="26">
    <location>
        <begin position="338"/>
        <end position="412"/>
    </location>
</feature>
<evidence type="ECO:0000256" key="3">
    <source>
        <dbReference type="ARBA" id="ARBA00022527"/>
    </source>
</evidence>
<evidence type="ECO:0000256" key="8">
    <source>
        <dbReference type="ARBA" id="ARBA00022734"/>
    </source>
</evidence>
<feature type="domain" description="Bulb-type lectin" evidence="25">
    <location>
        <begin position="23"/>
        <end position="146"/>
    </location>
</feature>
<dbReference type="Gramene" id="NC1G0136390.1">
    <property type="protein sequence ID" value="NC1G0136390.1:cds"/>
    <property type="gene ID" value="NC1G0136390"/>
</dbReference>
<evidence type="ECO:0000256" key="15">
    <source>
        <dbReference type="ARBA" id="ARBA00023170"/>
    </source>
</evidence>
<dbReference type="SMART" id="SM00108">
    <property type="entry name" value="B_lectin"/>
    <property type="match status" value="1"/>
</dbReference>
<comment type="catalytic activity">
    <reaction evidence="18 19">
        <text>L-seryl-[protein] + ATP = O-phospho-L-seryl-[protein] + ADP + H(+)</text>
        <dbReference type="Rhea" id="RHEA:17989"/>
        <dbReference type="Rhea" id="RHEA-COMP:9863"/>
        <dbReference type="Rhea" id="RHEA-COMP:11604"/>
        <dbReference type="ChEBI" id="CHEBI:15378"/>
        <dbReference type="ChEBI" id="CHEBI:29999"/>
        <dbReference type="ChEBI" id="CHEBI:30616"/>
        <dbReference type="ChEBI" id="CHEBI:83421"/>
        <dbReference type="ChEBI" id="CHEBI:456216"/>
        <dbReference type="EC" id="2.7.11.1"/>
    </reaction>
</comment>
<evidence type="ECO:0000256" key="2">
    <source>
        <dbReference type="ARBA" id="ARBA00022475"/>
    </source>
</evidence>
<keyword evidence="10 19" id="KW-0418">Kinase</keyword>
<evidence type="ECO:0000256" key="13">
    <source>
        <dbReference type="ARBA" id="ARBA00023136"/>
    </source>
</evidence>
<evidence type="ECO:0000259" key="26">
    <source>
        <dbReference type="PROSITE" id="PS50948"/>
    </source>
</evidence>
<dbReference type="FunFam" id="3.30.200.20:FF:000370">
    <property type="entry name" value="Receptor-like protein kinase 4"/>
    <property type="match status" value="1"/>
</dbReference>
<dbReference type="PIRSF" id="PIRSF000641">
    <property type="entry name" value="SRK"/>
    <property type="match status" value="1"/>
</dbReference>
<dbReference type="PROSITE" id="PS00107">
    <property type="entry name" value="PROTEIN_KINASE_ATP"/>
    <property type="match status" value="1"/>
</dbReference>
<dbReference type="AlphaFoldDB" id="A0A5K0W3W8"/>
<dbReference type="PROSITE" id="PS00108">
    <property type="entry name" value="PROTEIN_KINASE_ST"/>
    <property type="match status" value="1"/>
</dbReference>
<evidence type="ECO:0000313" key="27">
    <source>
        <dbReference type="EMBL" id="VVV46910.1"/>
    </source>
</evidence>
<keyword evidence="15" id="KW-0675">Receptor</keyword>
<evidence type="ECO:0000256" key="12">
    <source>
        <dbReference type="ARBA" id="ARBA00022989"/>
    </source>
</evidence>
<dbReference type="EC" id="2.7.11.1" evidence="19"/>
<evidence type="ECO:0000256" key="9">
    <source>
        <dbReference type="ARBA" id="ARBA00022741"/>
    </source>
</evidence>
<dbReference type="FunFam" id="2.90.10.10:FF:000005">
    <property type="entry name" value="G-type lectin S-receptor-like serine/threonine-protein kinase"/>
    <property type="match status" value="1"/>
</dbReference>
<organism evidence="27">
    <name type="scientific">Nymphaea colorata</name>
    <name type="common">pocket water lily</name>
    <dbReference type="NCBI Taxonomy" id="210225"/>
    <lineage>
        <taxon>Eukaryota</taxon>
        <taxon>Viridiplantae</taxon>
        <taxon>Streptophyta</taxon>
        <taxon>Embryophyta</taxon>
        <taxon>Tracheophyta</taxon>
        <taxon>Spermatophyta</taxon>
        <taxon>Magnoliopsida</taxon>
        <taxon>Nymphaeales</taxon>
        <taxon>Nymphaeaceae</taxon>
        <taxon>Nymphaea</taxon>
    </lineage>
</organism>
<feature type="transmembrane region" description="Helical" evidence="22">
    <location>
        <begin position="429"/>
        <end position="452"/>
    </location>
</feature>
<keyword evidence="5 19" id="KW-0808">Transferase</keyword>
<dbReference type="GO" id="GO:0106310">
    <property type="term" value="F:protein serine kinase activity"/>
    <property type="evidence" value="ECO:0007669"/>
    <property type="project" value="RHEA"/>
</dbReference>
<dbReference type="Pfam" id="PF00069">
    <property type="entry name" value="Pkinase"/>
    <property type="match status" value="1"/>
</dbReference>
<evidence type="ECO:0000256" key="4">
    <source>
        <dbReference type="ARBA" id="ARBA00022553"/>
    </source>
</evidence>
<dbReference type="CDD" id="cd14066">
    <property type="entry name" value="STKc_IRAK"/>
    <property type="match status" value="1"/>
</dbReference>
<proteinExistence type="inferred from homology"/>
<feature type="chain" id="PRO_5023811380" description="Receptor-like serine/threonine-protein kinase" evidence="23">
    <location>
        <begin position="23"/>
        <end position="804"/>
    </location>
</feature>
<dbReference type="InterPro" id="IPR000719">
    <property type="entry name" value="Prot_kinase_dom"/>
</dbReference>
<dbReference type="GO" id="GO:0005886">
    <property type="term" value="C:plasma membrane"/>
    <property type="evidence" value="ECO:0007669"/>
    <property type="project" value="UniProtKB-SubCell"/>
</dbReference>
<keyword evidence="8" id="KW-0430">Lectin</keyword>
<feature type="compositionally biased region" description="Polar residues" evidence="21">
    <location>
        <begin position="785"/>
        <end position="804"/>
    </location>
</feature>
<evidence type="ECO:0000256" key="10">
    <source>
        <dbReference type="ARBA" id="ARBA00022777"/>
    </source>
</evidence>
<evidence type="ECO:0000256" key="7">
    <source>
        <dbReference type="ARBA" id="ARBA00022729"/>
    </source>
</evidence>
<protein>
    <recommendedName>
        <fullName evidence="19">Receptor-like serine/threonine-protein kinase</fullName>
        <ecNumber evidence="19">2.7.11.1</ecNumber>
    </recommendedName>
</protein>
<dbReference type="FunFam" id="1.10.510.10:FF:000227">
    <property type="entry name" value="Serine/threonine-protein kinase"/>
    <property type="match status" value="1"/>
</dbReference>
<comment type="subcellular location">
    <subcellularLocation>
        <location evidence="1">Cell membrane</location>
        <topology evidence="1">Single-pass type I membrane protein</topology>
    </subcellularLocation>
</comment>
<dbReference type="InterPro" id="IPR017441">
    <property type="entry name" value="Protein_kinase_ATP_BS"/>
</dbReference>
<reference evidence="27" key="1">
    <citation type="submission" date="2019-09" db="EMBL/GenBank/DDBJ databases">
        <authorList>
            <person name="Zhang L."/>
        </authorList>
    </citation>
    <scope>NUCLEOTIDE SEQUENCE</scope>
</reference>
<keyword evidence="11 19" id="KW-0067">ATP-binding</keyword>